<dbReference type="InterPro" id="IPR051531">
    <property type="entry name" value="N-acetyltransferase"/>
</dbReference>
<protein>
    <submittedName>
        <fullName evidence="5">GNAT family N-acetyltransferase</fullName>
    </submittedName>
</protein>
<dbReference type="PANTHER" id="PTHR43792">
    <property type="entry name" value="GNAT FAMILY, PUTATIVE (AFU_ORTHOLOGUE AFUA_3G00765)-RELATED-RELATED"/>
    <property type="match status" value="1"/>
</dbReference>
<dbReference type="PANTHER" id="PTHR43792:SF8">
    <property type="entry name" value="[RIBOSOMAL PROTEIN US5]-ALANINE N-ACETYLTRANSFERASE"/>
    <property type="match status" value="1"/>
</dbReference>
<sequence>MMEQPVYVRFAQEADAAELAAMHARNRAFFEAFSPGRPDAHYTEAHQRQAIIETQADREADRRYNFLVCLAEDDRVIGDVQLSFVARGALQSCMIGYSLDQAHNGKGYMTEAVKQVVRYAFETLKFHRIVGEASPRNPGSIRVLERAGFQKEGIARSNVKINGVWEDHQVLAIINPEDG</sequence>
<dbReference type="RefSeq" id="WP_208848194.1">
    <property type="nucleotide sequence ID" value="NZ_JAGGDJ010000009.1"/>
</dbReference>
<keyword evidence="6" id="KW-1185">Reference proteome</keyword>
<name>A0ABS3WB25_9BACL</name>
<dbReference type="InterPro" id="IPR000182">
    <property type="entry name" value="GNAT_dom"/>
</dbReference>
<feature type="domain" description="N-acetyltransferase" evidence="4">
    <location>
        <begin position="6"/>
        <end position="171"/>
    </location>
</feature>
<dbReference type="SUPFAM" id="SSF55729">
    <property type="entry name" value="Acyl-CoA N-acyltransferases (Nat)"/>
    <property type="match status" value="1"/>
</dbReference>
<proteinExistence type="inferred from homology"/>
<keyword evidence="1" id="KW-0808">Transferase</keyword>
<evidence type="ECO:0000313" key="5">
    <source>
        <dbReference type="EMBL" id="MBO7745315.1"/>
    </source>
</evidence>
<dbReference type="InterPro" id="IPR016181">
    <property type="entry name" value="Acyl_CoA_acyltransferase"/>
</dbReference>
<evidence type="ECO:0000256" key="3">
    <source>
        <dbReference type="ARBA" id="ARBA00038502"/>
    </source>
</evidence>
<evidence type="ECO:0000259" key="4">
    <source>
        <dbReference type="PROSITE" id="PS51186"/>
    </source>
</evidence>
<accession>A0ABS3WB25</accession>
<organism evidence="5 6">
    <name type="scientific">Paenibacillus artemisiicola</name>
    <dbReference type="NCBI Taxonomy" id="1172618"/>
    <lineage>
        <taxon>Bacteria</taxon>
        <taxon>Bacillati</taxon>
        <taxon>Bacillota</taxon>
        <taxon>Bacilli</taxon>
        <taxon>Bacillales</taxon>
        <taxon>Paenibacillaceae</taxon>
        <taxon>Paenibacillus</taxon>
    </lineage>
</organism>
<dbReference type="PROSITE" id="PS51186">
    <property type="entry name" value="GNAT"/>
    <property type="match status" value="1"/>
</dbReference>
<evidence type="ECO:0000313" key="6">
    <source>
        <dbReference type="Proteomes" id="UP000670947"/>
    </source>
</evidence>
<dbReference type="Pfam" id="PF13302">
    <property type="entry name" value="Acetyltransf_3"/>
    <property type="match status" value="1"/>
</dbReference>
<dbReference type="EMBL" id="JAGGDJ010000009">
    <property type="protein sequence ID" value="MBO7745315.1"/>
    <property type="molecule type" value="Genomic_DNA"/>
</dbReference>
<comment type="similarity">
    <text evidence="3">Belongs to the acetyltransferase family. RimJ subfamily.</text>
</comment>
<reference evidence="5 6" key="1">
    <citation type="submission" date="2021-03" db="EMBL/GenBank/DDBJ databases">
        <title>Paenibacillus artemisicola MWE-103 whole genome sequence.</title>
        <authorList>
            <person name="Ham Y.J."/>
        </authorList>
    </citation>
    <scope>NUCLEOTIDE SEQUENCE [LARGE SCALE GENOMIC DNA]</scope>
    <source>
        <strain evidence="5 6">MWE-103</strain>
    </source>
</reference>
<keyword evidence="2" id="KW-0012">Acyltransferase</keyword>
<gene>
    <name evidence="5" type="ORF">I8J29_13975</name>
</gene>
<evidence type="ECO:0000256" key="1">
    <source>
        <dbReference type="ARBA" id="ARBA00022679"/>
    </source>
</evidence>
<dbReference type="Gene3D" id="3.40.630.30">
    <property type="match status" value="1"/>
</dbReference>
<dbReference type="Proteomes" id="UP000670947">
    <property type="component" value="Unassembled WGS sequence"/>
</dbReference>
<comment type="caution">
    <text evidence="5">The sequence shown here is derived from an EMBL/GenBank/DDBJ whole genome shotgun (WGS) entry which is preliminary data.</text>
</comment>
<evidence type="ECO:0000256" key="2">
    <source>
        <dbReference type="ARBA" id="ARBA00023315"/>
    </source>
</evidence>